<evidence type="ECO:0000256" key="2">
    <source>
        <dbReference type="ARBA" id="ARBA00022679"/>
    </source>
</evidence>
<dbReference type="InterPro" id="IPR001296">
    <property type="entry name" value="Glyco_trans_1"/>
</dbReference>
<dbReference type="PANTHER" id="PTHR45947">
    <property type="entry name" value="SULFOQUINOVOSYL TRANSFERASE SQD2"/>
    <property type="match status" value="1"/>
</dbReference>
<dbReference type="InterPro" id="IPR050194">
    <property type="entry name" value="Glycosyltransferase_grp1"/>
</dbReference>
<evidence type="ECO:0000313" key="4">
    <source>
        <dbReference type="EMBL" id="MFC6354664.1"/>
    </source>
</evidence>
<comment type="caution">
    <text evidence="4">The sequence shown here is derived from an EMBL/GenBank/DDBJ whole genome shotgun (WGS) entry which is preliminary data.</text>
</comment>
<accession>A0ABW1VCZ5</accession>
<dbReference type="Pfam" id="PF00534">
    <property type="entry name" value="Glycos_transf_1"/>
    <property type="match status" value="1"/>
</dbReference>
<organism evidence="4 5">
    <name type="scientific">Luethyella okanaganae</name>
    <dbReference type="NCBI Taxonomy" id="69372"/>
    <lineage>
        <taxon>Bacteria</taxon>
        <taxon>Bacillati</taxon>
        <taxon>Actinomycetota</taxon>
        <taxon>Actinomycetes</taxon>
        <taxon>Micrococcales</taxon>
        <taxon>Microbacteriaceae</taxon>
        <taxon>Luethyella</taxon>
    </lineage>
</organism>
<evidence type="ECO:0000259" key="3">
    <source>
        <dbReference type="Pfam" id="PF00534"/>
    </source>
</evidence>
<reference evidence="5" key="1">
    <citation type="journal article" date="2019" name="Int. J. Syst. Evol. Microbiol.">
        <title>The Global Catalogue of Microorganisms (GCM) 10K type strain sequencing project: providing services to taxonomists for standard genome sequencing and annotation.</title>
        <authorList>
            <consortium name="The Broad Institute Genomics Platform"/>
            <consortium name="The Broad Institute Genome Sequencing Center for Infectious Disease"/>
            <person name="Wu L."/>
            <person name="Ma J."/>
        </authorList>
    </citation>
    <scope>NUCLEOTIDE SEQUENCE [LARGE SCALE GENOMIC DNA]</scope>
    <source>
        <strain evidence="5">CCUG 43304</strain>
    </source>
</reference>
<name>A0ABW1VCZ5_9MICO</name>
<dbReference type="Proteomes" id="UP001596306">
    <property type="component" value="Unassembled WGS sequence"/>
</dbReference>
<gene>
    <name evidence="4" type="ORF">ACFQB0_00865</name>
</gene>
<sequence>MHRDDDGRTKSYHNAAAYTIWKPYGEAFGRVNVVGRVDMSRAQSHGEYVTGPAVGVVPVRFYYGLRRMLVSMPKVMSTVFSLGDRDSIFVGKLPEPISLLLYLRARKLKATFIALVVSEPNQLYRALVPGLAGRLLAGVFSSIMRSCLRNSSAAIYVTQSWLQQLYPVRAGVPTMGYNNIDMDGLLVDRPRRHPSAQEHEFRLVSVGTMETSYKRFDQLLVVLSKLRRQGFSVALTLVGDGRERGGLEARASELGIREHVTFTGHMEHADEVRSVLDEADVFVMASAVEGLPRALIEAMARALPAVSTRAGGVEELLDDDDLVDIGDVEALTRRIARLLADPHEYDRTSTENLSRLRDLAELTTEARLITFLKGVAGSRSSPGSKA</sequence>
<keyword evidence="5" id="KW-1185">Reference proteome</keyword>
<proteinExistence type="predicted"/>
<feature type="domain" description="Glycosyl transferase family 1" evidence="3">
    <location>
        <begin position="196"/>
        <end position="349"/>
    </location>
</feature>
<dbReference type="RefSeq" id="WP_386726374.1">
    <property type="nucleotide sequence ID" value="NZ_JBHSTP010000001.1"/>
</dbReference>
<protein>
    <recommendedName>
        <fullName evidence="1">D-inositol 3-phosphate glycosyltransferase</fullName>
    </recommendedName>
</protein>
<keyword evidence="2" id="KW-0808">Transferase</keyword>
<dbReference type="PANTHER" id="PTHR45947:SF3">
    <property type="entry name" value="SULFOQUINOVOSYL TRANSFERASE SQD2"/>
    <property type="match status" value="1"/>
</dbReference>
<evidence type="ECO:0000256" key="1">
    <source>
        <dbReference type="ARBA" id="ARBA00021292"/>
    </source>
</evidence>
<evidence type="ECO:0000313" key="5">
    <source>
        <dbReference type="Proteomes" id="UP001596306"/>
    </source>
</evidence>
<dbReference type="Gene3D" id="3.40.50.2000">
    <property type="entry name" value="Glycogen Phosphorylase B"/>
    <property type="match status" value="2"/>
</dbReference>
<dbReference type="SUPFAM" id="SSF53756">
    <property type="entry name" value="UDP-Glycosyltransferase/glycogen phosphorylase"/>
    <property type="match status" value="1"/>
</dbReference>
<dbReference type="EMBL" id="JBHSTP010000001">
    <property type="protein sequence ID" value="MFC6354664.1"/>
    <property type="molecule type" value="Genomic_DNA"/>
</dbReference>